<evidence type="ECO:0000313" key="1">
    <source>
        <dbReference type="EMBL" id="GEO87076.1"/>
    </source>
</evidence>
<dbReference type="Proteomes" id="UP000321717">
    <property type="component" value="Unassembled WGS sequence"/>
</dbReference>
<dbReference type="EMBL" id="BJZP01000029">
    <property type="protein sequence ID" value="GEO87076.1"/>
    <property type="molecule type" value="Genomic_DNA"/>
</dbReference>
<sequence>MSDRLGEDLTREVSGMIANFFRSLCDEIALSSLIFADASFAIDIAELRDAWPHGSQSVRCDMRTAPWE</sequence>
<comment type="caution">
    <text evidence="1">The sequence shown here is derived from an EMBL/GenBank/DDBJ whole genome shotgun (WGS) entry which is preliminary data.</text>
</comment>
<proteinExistence type="predicted"/>
<name>A0A512HNP9_9HYPH</name>
<keyword evidence="2" id="KW-1185">Reference proteome</keyword>
<accession>A0A512HNP9</accession>
<protein>
    <submittedName>
        <fullName evidence="1">Uncharacterized protein</fullName>
    </submittedName>
</protein>
<reference evidence="1 2" key="1">
    <citation type="submission" date="2019-07" db="EMBL/GenBank/DDBJ databases">
        <title>Whole genome shotgun sequence of Rhizobium naphthalenivorans NBRC 107585.</title>
        <authorList>
            <person name="Hosoyama A."/>
            <person name="Uohara A."/>
            <person name="Ohji S."/>
            <person name="Ichikawa N."/>
        </authorList>
    </citation>
    <scope>NUCLEOTIDE SEQUENCE [LARGE SCALE GENOMIC DNA]</scope>
    <source>
        <strain evidence="1 2">NBRC 107585</strain>
    </source>
</reference>
<evidence type="ECO:0000313" key="2">
    <source>
        <dbReference type="Proteomes" id="UP000321717"/>
    </source>
</evidence>
<gene>
    <name evidence="1" type="ORF">RNA01_40080</name>
</gene>
<organism evidence="1 2">
    <name type="scientific">Ciceribacter naphthalenivorans</name>
    <dbReference type="NCBI Taxonomy" id="1118451"/>
    <lineage>
        <taxon>Bacteria</taxon>
        <taxon>Pseudomonadati</taxon>
        <taxon>Pseudomonadota</taxon>
        <taxon>Alphaproteobacteria</taxon>
        <taxon>Hyphomicrobiales</taxon>
        <taxon>Rhizobiaceae</taxon>
        <taxon>Ciceribacter</taxon>
    </lineage>
</organism>
<dbReference type="AlphaFoldDB" id="A0A512HNP9"/>